<gene>
    <name evidence="1" type="ordered locus">SE_p202</name>
</gene>
<evidence type="ECO:0000313" key="2">
    <source>
        <dbReference type="Proteomes" id="UP000001411"/>
    </source>
</evidence>
<dbReference type="Gene3D" id="3.90.1720.10">
    <property type="entry name" value="endopeptidase domain like (from Nostoc punctiforme)"/>
    <property type="match status" value="1"/>
</dbReference>
<sequence length="183" mass="20904">MNRNNIFIKILFITSFAMILAIVSNHNQTFALTYKKGDVLTTRSTSASGLTGHNGIYIGNGKVLDTPRVHHYPRVMSVKKWIKSYPKTKVTRPKNSSLGNKAANNAVKYFKGKKIPYKVTPNPKNIKKTYCSEIVWYSYYKAGKQYMIPEHGVWLPPSIVAPYAFVNKQDVKHNGFKFVDNKW</sequence>
<organism evidence="1 2">
    <name type="scientific">Staphylococcus epidermidis (strain ATCC 12228 / FDA PCI 1200)</name>
    <dbReference type="NCBI Taxonomy" id="176280"/>
    <lineage>
        <taxon>Bacteria</taxon>
        <taxon>Bacillati</taxon>
        <taxon>Bacillota</taxon>
        <taxon>Bacilli</taxon>
        <taxon>Bacillales</taxon>
        <taxon>Staphylococcaceae</taxon>
        <taxon>Staphylococcus</taxon>
    </lineage>
</organism>
<reference evidence="1 2" key="1">
    <citation type="journal article" date="2003" name="Mol. Microbiol.">
        <title>Genome-based analysis of virulence genes in a non-biofilm-forming Staphylococcus epidermidis strain (ATCC 12228).</title>
        <authorList>
            <person name="Zhang Y.Q."/>
            <person name="Ren S.X."/>
            <person name="Li H.L."/>
            <person name="Wang Y.X."/>
            <person name="Fu G."/>
            <person name="Yang J."/>
            <person name="Qin Z.Q."/>
            <person name="Miao Y.G."/>
            <person name="Wang W.Y."/>
            <person name="Chen R.S."/>
            <person name="Shen Y."/>
            <person name="Chen Z."/>
            <person name="Yuan Z.H."/>
            <person name="Zhao G.P."/>
            <person name="Qu D."/>
            <person name="Danchin A."/>
            <person name="Wen Y.M."/>
        </authorList>
    </citation>
    <scope>NUCLEOTIDE SEQUENCE [LARGE SCALE GENOMIC DNA]</scope>
    <source>
        <strain evidence="2">ATCC 12228 / FDA PCI 1200</strain>
        <plasmid evidence="1 2">pSE-12228-02</plasmid>
    </source>
</reference>
<accession>A0A0H2VIY1</accession>
<proteinExistence type="predicted"/>
<dbReference type="Pfam" id="PF05708">
    <property type="entry name" value="Peptidase_C92"/>
    <property type="match status" value="1"/>
</dbReference>
<name>A0A0H2VIY1_STAES</name>
<keyword evidence="1" id="KW-0614">Plasmid</keyword>
<dbReference type="KEGG" id="sep:SE_p202"/>
<protein>
    <recommendedName>
        <fullName evidence="3">Permuted papain-like amidase enzyme, YaeF/YiiX, C92 family</fullName>
    </recommendedName>
</protein>
<dbReference type="EMBL" id="AE015931">
    <property type="protein sequence ID" value="AAO06152.1"/>
    <property type="molecule type" value="Genomic_DNA"/>
</dbReference>
<dbReference type="InterPro" id="IPR038765">
    <property type="entry name" value="Papain-like_cys_pep_sf"/>
</dbReference>
<geneLocation type="plasmid" evidence="1 2">
    <name>pSE-12228-02</name>
</geneLocation>
<dbReference type="SUPFAM" id="SSF54001">
    <property type="entry name" value="Cysteine proteinases"/>
    <property type="match status" value="1"/>
</dbReference>
<dbReference type="InterPro" id="IPR024453">
    <property type="entry name" value="Peptidase_C92"/>
</dbReference>
<dbReference type="AlphaFoldDB" id="A0A0H2VIY1"/>
<evidence type="ECO:0008006" key="3">
    <source>
        <dbReference type="Google" id="ProtNLM"/>
    </source>
</evidence>
<evidence type="ECO:0000313" key="1">
    <source>
        <dbReference type="EMBL" id="AAO06152.1"/>
    </source>
</evidence>
<dbReference type="OrthoDB" id="2080087at2"/>
<dbReference type="Proteomes" id="UP000001411">
    <property type="component" value="Plasmid pSE-12228-02"/>
</dbReference>
<dbReference type="RefSeq" id="WP_002498950.1">
    <property type="nucleotide sequence ID" value="NC_005007.1"/>
</dbReference>
<dbReference type="HOGENOM" id="CLU_1474311_0_0_9"/>
<dbReference type="PATRIC" id="fig|176280.10.peg.2426"/>